<keyword evidence="1" id="KW-0732">Signal</keyword>
<dbReference type="EMBL" id="FLUM01000003">
    <property type="protein sequence ID" value="SBW05081.1"/>
    <property type="molecule type" value="Genomic_DNA"/>
</dbReference>
<organism evidence="2">
    <name type="scientific">uncultured Dysgonomonas sp</name>
    <dbReference type="NCBI Taxonomy" id="206096"/>
    <lineage>
        <taxon>Bacteria</taxon>
        <taxon>Pseudomonadati</taxon>
        <taxon>Bacteroidota</taxon>
        <taxon>Bacteroidia</taxon>
        <taxon>Bacteroidales</taxon>
        <taxon>Dysgonomonadaceae</taxon>
        <taxon>Dysgonomonas</taxon>
        <taxon>environmental samples</taxon>
    </lineage>
</organism>
<accession>A0A212K043</accession>
<proteinExistence type="predicted"/>
<dbReference type="AlphaFoldDB" id="A0A212K043"/>
<name>A0A212K043_9BACT</name>
<evidence type="ECO:0008006" key="3">
    <source>
        <dbReference type="Google" id="ProtNLM"/>
    </source>
</evidence>
<feature type="signal peptide" evidence="1">
    <location>
        <begin position="1"/>
        <end position="23"/>
    </location>
</feature>
<reference evidence="2" key="1">
    <citation type="submission" date="2016-04" db="EMBL/GenBank/DDBJ databases">
        <authorList>
            <person name="Evans L.H."/>
            <person name="Alamgir A."/>
            <person name="Owens N."/>
            <person name="Weber N.D."/>
            <person name="Virtaneva K."/>
            <person name="Barbian K."/>
            <person name="Babar A."/>
            <person name="Rosenke K."/>
        </authorList>
    </citation>
    <scope>NUCLEOTIDE SEQUENCE</scope>
    <source>
        <strain evidence="2">86-1</strain>
    </source>
</reference>
<dbReference type="PROSITE" id="PS51257">
    <property type="entry name" value="PROKAR_LIPOPROTEIN"/>
    <property type="match status" value="1"/>
</dbReference>
<protein>
    <recommendedName>
        <fullName evidence="3">Lipoprotein</fullName>
    </recommendedName>
</protein>
<gene>
    <name evidence="2" type="ORF">KL86DYS1_31013</name>
</gene>
<feature type="chain" id="PRO_5012826668" description="Lipoprotein" evidence="1">
    <location>
        <begin position="24"/>
        <end position="156"/>
    </location>
</feature>
<sequence>MKIKNAFKVLPVCGLALVIGFSACNSSKKNVQGEENTAAIADTMKLNLDFASVDTMTIIYIDNDELKVPIGDTDKVRVGEMLSRLVNDTAWNNSGIMVKMVAPDYMITMHYKGKTQDDNSWVSIWKELGKAKLDNKWYLLPDPKDEVFILLDSLKE</sequence>
<evidence type="ECO:0000313" key="2">
    <source>
        <dbReference type="EMBL" id="SBW05081.1"/>
    </source>
</evidence>
<evidence type="ECO:0000256" key="1">
    <source>
        <dbReference type="SAM" id="SignalP"/>
    </source>
</evidence>
<dbReference type="RefSeq" id="WP_296943249.1">
    <property type="nucleotide sequence ID" value="NZ_LT599032.1"/>
</dbReference>